<evidence type="ECO:0000256" key="1">
    <source>
        <dbReference type="ARBA" id="ARBA00022679"/>
    </source>
</evidence>
<dbReference type="PANTHER" id="PTHR43877:SF2">
    <property type="entry name" value="AMINOALKYLPHOSPHONATE N-ACETYLTRANSFERASE-RELATED"/>
    <property type="match status" value="1"/>
</dbReference>
<dbReference type="OrthoDB" id="9792929at2"/>
<dbReference type="CDD" id="cd04301">
    <property type="entry name" value="NAT_SF"/>
    <property type="match status" value="1"/>
</dbReference>
<dbReference type="RefSeq" id="WP_089690072.1">
    <property type="nucleotide sequence ID" value="NZ_FNWQ01000001.1"/>
</dbReference>
<dbReference type="Proteomes" id="UP000198561">
    <property type="component" value="Unassembled WGS sequence"/>
</dbReference>
<proteinExistence type="predicted"/>
<keyword evidence="4" id="KW-0689">Ribosomal protein</keyword>
<feature type="domain" description="N-acetyltransferase" evidence="3">
    <location>
        <begin position="2"/>
        <end position="150"/>
    </location>
</feature>
<accession>A0A1H6H4G8</accession>
<evidence type="ECO:0000256" key="2">
    <source>
        <dbReference type="ARBA" id="ARBA00023315"/>
    </source>
</evidence>
<dbReference type="PROSITE" id="PS51186">
    <property type="entry name" value="GNAT"/>
    <property type="match status" value="1"/>
</dbReference>
<evidence type="ECO:0000313" key="5">
    <source>
        <dbReference type="Proteomes" id="UP000198561"/>
    </source>
</evidence>
<dbReference type="AlphaFoldDB" id="A0A1H6H4G8"/>
<dbReference type="Gene3D" id="3.40.630.30">
    <property type="match status" value="1"/>
</dbReference>
<evidence type="ECO:0000259" key="3">
    <source>
        <dbReference type="PROSITE" id="PS51186"/>
    </source>
</evidence>
<organism evidence="4 5">
    <name type="scientific">Chryseobacterium culicis</name>
    <dbReference type="NCBI Taxonomy" id="680127"/>
    <lineage>
        <taxon>Bacteria</taxon>
        <taxon>Pseudomonadati</taxon>
        <taxon>Bacteroidota</taxon>
        <taxon>Flavobacteriia</taxon>
        <taxon>Flavobacteriales</taxon>
        <taxon>Weeksellaceae</taxon>
        <taxon>Chryseobacterium group</taxon>
        <taxon>Chryseobacterium</taxon>
    </lineage>
</organism>
<keyword evidence="4" id="KW-0687">Ribonucleoprotein</keyword>
<dbReference type="Pfam" id="PF00583">
    <property type="entry name" value="Acetyltransf_1"/>
    <property type="match status" value="1"/>
</dbReference>
<evidence type="ECO:0000313" key="4">
    <source>
        <dbReference type="EMBL" id="SEH29074.1"/>
    </source>
</evidence>
<dbReference type="GO" id="GO:0016747">
    <property type="term" value="F:acyltransferase activity, transferring groups other than amino-acyl groups"/>
    <property type="evidence" value="ECO:0007669"/>
    <property type="project" value="InterPro"/>
</dbReference>
<dbReference type="InterPro" id="IPR016181">
    <property type="entry name" value="Acyl_CoA_acyltransferase"/>
</dbReference>
<dbReference type="PANTHER" id="PTHR43877">
    <property type="entry name" value="AMINOALKYLPHOSPHONATE N-ACETYLTRANSFERASE-RELATED-RELATED"/>
    <property type="match status" value="1"/>
</dbReference>
<name>A0A1H6H4G8_CHRCI</name>
<dbReference type="EMBL" id="FNWQ01000001">
    <property type="protein sequence ID" value="SEH29074.1"/>
    <property type="molecule type" value="Genomic_DNA"/>
</dbReference>
<dbReference type="GO" id="GO:0005840">
    <property type="term" value="C:ribosome"/>
    <property type="evidence" value="ECO:0007669"/>
    <property type="project" value="UniProtKB-KW"/>
</dbReference>
<sequence length="150" mass="17511">MKNTRKAILSDLPQLAELFDQYRVFYHKTTDIPAATNFLQERLENKDSEIFVAEENGALTGFVQLYPIFSSTRMQRYWLLNDLYVNKDHRGKGYSKELIEKAKELCRSSKACGILLETGKNNDIGNQLYPSCGFERYDSVNFYEWTNLEQ</sequence>
<dbReference type="InterPro" id="IPR000182">
    <property type="entry name" value="GNAT_dom"/>
</dbReference>
<dbReference type="STRING" id="680127.SAMN05421593_0890"/>
<keyword evidence="1" id="KW-0808">Transferase</keyword>
<reference evidence="4 5" key="1">
    <citation type="submission" date="2016-10" db="EMBL/GenBank/DDBJ databases">
        <authorList>
            <person name="de Groot N.N."/>
        </authorList>
    </citation>
    <scope>NUCLEOTIDE SEQUENCE [LARGE SCALE GENOMIC DNA]</scope>
    <source>
        <strain evidence="4 5">DSM 23031</strain>
    </source>
</reference>
<dbReference type="InterPro" id="IPR050832">
    <property type="entry name" value="Bact_Acetyltransf"/>
</dbReference>
<keyword evidence="2" id="KW-0012">Acyltransferase</keyword>
<dbReference type="SUPFAM" id="SSF55729">
    <property type="entry name" value="Acyl-CoA N-acyltransferases (Nat)"/>
    <property type="match status" value="1"/>
</dbReference>
<protein>
    <submittedName>
        <fullName evidence="4">Ribosomal protein S18 acetylase RimI</fullName>
    </submittedName>
</protein>
<gene>
    <name evidence="4" type="ORF">SAMN05421593_0890</name>
</gene>